<reference evidence="1 2" key="1">
    <citation type="submission" date="2018-08" db="EMBL/GenBank/DDBJ databases">
        <title>Recombination of ecologically and evolutionarily significant loci maintains genetic cohesion in the Pseudomonas syringae species complex.</title>
        <authorList>
            <person name="Dillon M."/>
            <person name="Thakur S."/>
            <person name="Almeida R.N.D."/>
            <person name="Weir B.S."/>
            <person name="Guttman D.S."/>
        </authorList>
    </citation>
    <scope>NUCLEOTIDE SEQUENCE [LARGE SCALE GENOMIC DNA]</scope>
    <source>
        <strain evidence="1 2">ICMP 4332</strain>
    </source>
</reference>
<proteinExistence type="predicted"/>
<sequence>MPSEEAIRALRTLLLPIIPADDRESLCAKEFEDYLIGQGIHKEDFNDWTIISLESWAENDTPSEQLKVAIQRILLKAGDSSPDALSQQYFSIHQKLRDEHFFSHAEARWFLSHSFMMLDLSKKDRLTAAQIARMLSVRDSRARFNRQTTQTFLEKLQSDPALTIEQVEQVFESDSQQEAAFFADASLEEAANMVAAAAHSLGYADNLSESLLQLASEEELEKYAPYLQILHYQCTLAEYFDHALTDLYEFKPRGGSALWLFGAYPEALSRAGNPFLNNAKSVERADAGWVRMKKKAERPGTAALEKILSNLEMMGFAPRRELARLIRLWLHRIIRLTKPLADLLPDSFTSVEWNKILTAVGQANTATYGILEQRTIDSLSWSQYGVTWRPRGIGASVNATNISNRRLGDCDYQNADERRIVAFESHGGSLTDIYVKEHIRTLKKSLLLRKEELEGIAEIGEWNIEVTFVAHRLLLTEYDNDQTIQIHGANITLKFTTFSELIESWQADAPDYTVMDDLIIRPLQQKQTPIEARRKLLAMVA</sequence>
<dbReference type="AlphaFoldDB" id="A0A3M3FME9"/>
<gene>
    <name evidence="1" type="ORF">ALQ74_00003</name>
</gene>
<dbReference type="RefSeq" id="WP_122246148.1">
    <property type="nucleotide sequence ID" value="NZ_RBOM01000175.1"/>
</dbReference>
<accession>A0A3M3FME9</accession>
<dbReference type="EMBL" id="RBOM01000175">
    <property type="protein sequence ID" value="RMM63068.1"/>
    <property type="molecule type" value="Genomic_DNA"/>
</dbReference>
<organism evidence="1 2">
    <name type="scientific">Pseudomonas savastanoi pv. glycinea</name>
    <name type="common">Pseudomonas syringae pv. glycinea</name>
    <dbReference type="NCBI Taxonomy" id="318"/>
    <lineage>
        <taxon>Bacteria</taxon>
        <taxon>Pseudomonadati</taxon>
        <taxon>Pseudomonadota</taxon>
        <taxon>Gammaproteobacteria</taxon>
        <taxon>Pseudomonadales</taxon>
        <taxon>Pseudomonadaceae</taxon>
        <taxon>Pseudomonas</taxon>
    </lineage>
</organism>
<comment type="caution">
    <text evidence="1">The sequence shown here is derived from an EMBL/GenBank/DDBJ whole genome shotgun (WGS) entry which is preliminary data.</text>
</comment>
<name>A0A3M3FME9_PSESG</name>
<dbReference type="Proteomes" id="UP000279057">
    <property type="component" value="Unassembled WGS sequence"/>
</dbReference>
<protein>
    <submittedName>
        <fullName evidence="1">Uncharacterized protein</fullName>
    </submittedName>
</protein>
<evidence type="ECO:0000313" key="2">
    <source>
        <dbReference type="Proteomes" id="UP000279057"/>
    </source>
</evidence>
<evidence type="ECO:0000313" key="1">
    <source>
        <dbReference type="EMBL" id="RMM63068.1"/>
    </source>
</evidence>